<dbReference type="SUPFAM" id="SSF81442">
    <property type="entry name" value="Cytochrome c oxidase subunit I-like"/>
    <property type="match status" value="1"/>
</dbReference>
<feature type="transmembrane region" description="Helical" evidence="2">
    <location>
        <begin position="129"/>
        <end position="151"/>
    </location>
</feature>
<dbReference type="PROSITE" id="PS50855">
    <property type="entry name" value="COX1"/>
    <property type="match status" value="1"/>
</dbReference>
<feature type="transmembrane region" description="Helical" evidence="2">
    <location>
        <begin position="340"/>
        <end position="359"/>
    </location>
</feature>
<keyword evidence="2" id="KW-0472">Membrane</keyword>
<keyword evidence="2" id="KW-1133">Transmembrane helix</keyword>
<dbReference type="GO" id="GO:0020037">
    <property type="term" value="F:heme binding"/>
    <property type="evidence" value="ECO:0007669"/>
    <property type="project" value="InterPro"/>
</dbReference>
<organism evidence="4 5">
    <name type="scientific">Mariprofundus ferrinatatus</name>
    <dbReference type="NCBI Taxonomy" id="1921087"/>
    <lineage>
        <taxon>Bacteria</taxon>
        <taxon>Pseudomonadati</taxon>
        <taxon>Pseudomonadota</taxon>
        <taxon>Candidatius Mariprofundia</taxon>
        <taxon>Mariprofundales</taxon>
        <taxon>Mariprofundaceae</taxon>
        <taxon>Mariprofundus</taxon>
    </lineage>
</organism>
<feature type="transmembrane region" description="Helical" evidence="2">
    <location>
        <begin position="205"/>
        <end position="226"/>
    </location>
</feature>
<dbReference type="GO" id="GO:0016020">
    <property type="term" value="C:membrane"/>
    <property type="evidence" value="ECO:0007669"/>
    <property type="project" value="InterPro"/>
</dbReference>
<keyword evidence="1" id="KW-0249">Electron transport</keyword>
<keyword evidence="2" id="KW-0812">Transmembrane</keyword>
<keyword evidence="1" id="KW-0679">Respiratory chain</keyword>
<dbReference type="Proteomes" id="UP000231637">
    <property type="component" value="Chromosome"/>
</dbReference>
<evidence type="ECO:0000256" key="1">
    <source>
        <dbReference type="ARBA" id="ARBA00022660"/>
    </source>
</evidence>
<dbReference type="InterPro" id="IPR023616">
    <property type="entry name" value="Cyt_c_oxase-like_su1_dom"/>
</dbReference>
<accession>A0A2K8L2M1</accession>
<dbReference type="Pfam" id="PF00115">
    <property type="entry name" value="COX1"/>
    <property type="match status" value="1"/>
</dbReference>
<dbReference type="GO" id="GO:0009060">
    <property type="term" value="P:aerobic respiration"/>
    <property type="evidence" value="ECO:0007669"/>
    <property type="project" value="InterPro"/>
</dbReference>
<dbReference type="InterPro" id="IPR000883">
    <property type="entry name" value="Cyt_C_Oxase_1"/>
</dbReference>
<evidence type="ECO:0000256" key="2">
    <source>
        <dbReference type="SAM" id="Phobius"/>
    </source>
</evidence>
<feature type="transmembrane region" description="Helical" evidence="2">
    <location>
        <begin position="371"/>
        <end position="392"/>
    </location>
</feature>
<feature type="domain" description="Cytochrome oxidase subunit I profile" evidence="3">
    <location>
        <begin position="170"/>
        <end position="456"/>
    </location>
</feature>
<gene>
    <name evidence="4" type="ORF">Ga0123462_0710</name>
</gene>
<feature type="transmembrane region" description="Helical" evidence="2">
    <location>
        <begin position="90"/>
        <end position="109"/>
    </location>
</feature>
<dbReference type="AlphaFoldDB" id="A0A2K8L2M1"/>
<sequence length="456" mass="49827">MTTKYSLPISESHQTQLAVGWLYVAVGFLLASGIYPLLLALARTTYEMPWKDFFYTALVLHVDFTVLWWLIAIAGVFWTLNTSSRQVMTGWLSLLLVVGGGIIIGVSPLTGDANPLTNNYIPMLENKIFIKGLIVFGGGVLLLVLRSMWALECSKSRQVSGEGAIRFGTLTAAIAALIAMIALIWSFTDAPVSQGRSYYESLYWAGGHILQFAHTALLCVSWLWIAQACGLEIKAKPIYLMAAFAIGVAPVLMMPWPFLSYDIGGPEFMSWYVWLMRDGNGVAPLLIGLPVVWALLTQPAAEKGSRHLYMALLFSIVLFAMGGMLGLFIGESSTLITAHYHGSIVSVTMAFMAMTYYWLPKFGFANVNLKWARIQVYAYAIGQILHIVGLAWGGGHGMKRKVVGTTQDIGVQAVLTPQDLVGVGGVIAVLSGVLFAIVVLPVMLKGRKMMREEARS</sequence>
<evidence type="ECO:0000259" key="3">
    <source>
        <dbReference type="PROSITE" id="PS50855"/>
    </source>
</evidence>
<dbReference type="GO" id="GO:0004129">
    <property type="term" value="F:cytochrome-c oxidase activity"/>
    <property type="evidence" value="ECO:0007669"/>
    <property type="project" value="InterPro"/>
</dbReference>
<feature type="transmembrane region" description="Helical" evidence="2">
    <location>
        <begin position="308"/>
        <end position="328"/>
    </location>
</feature>
<evidence type="ECO:0000313" key="5">
    <source>
        <dbReference type="Proteomes" id="UP000231637"/>
    </source>
</evidence>
<feature type="transmembrane region" description="Helical" evidence="2">
    <location>
        <begin position="279"/>
        <end position="296"/>
    </location>
</feature>
<name>A0A2K8L2M1_9PROT</name>
<feature type="transmembrane region" description="Helical" evidence="2">
    <location>
        <begin position="53"/>
        <end position="78"/>
    </location>
</feature>
<dbReference type="OrthoDB" id="11275at2"/>
<feature type="transmembrane region" description="Helical" evidence="2">
    <location>
        <begin position="163"/>
        <end position="185"/>
    </location>
</feature>
<dbReference type="Gene3D" id="1.20.210.10">
    <property type="entry name" value="Cytochrome c oxidase-like, subunit I domain"/>
    <property type="match status" value="1"/>
</dbReference>
<feature type="transmembrane region" description="Helical" evidence="2">
    <location>
        <begin position="21"/>
        <end position="41"/>
    </location>
</feature>
<feature type="transmembrane region" description="Helical" evidence="2">
    <location>
        <begin position="420"/>
        <end position="444"/>
    </location>
</feature>
<proteinExistence type="predicted"/>
<dbReference type="EMBL" id="CP018800">
    <property type="protein sequence ID" value="ATX81580.1"/>
    <property type="molecule type" value="Genomic_DNA"/>
</dbReference>
<dbReference type="RefSeq" id="WP_100265023.1">
    <property type="nucleotide sequence ID" value="NZ_CP018800.1"/>
</dbReference>
<dbReference type="KEGG" id="mfn:Ga0123462_0710"/>
<reference evidence="4 5" key="1">
    <citation type="submission" date="2016-12" db="EMBL/GenBank/DDBJ databases">
        <title>Isolation and genomic insights into novel planktonic Zetaproteobacteria from stratified waters of the Chesapeake Bay.</title>
        <authorList>
            <person name="McAllister S.M."/>
            <person name="Kato S."/>
            <person name="Chan C.S."/>
            <person name="Chiu B.K."/>
            <person name="Field E.K."/>
        </authorList>
    </citation>
    <scope>NUCLEOTIDE SEQUENCE [LARGE SCALE GENOMIC DNA]</scope>
    <source>
        <strain evidence="4 5">CP-8</strain>
    </source>
</reference>
<feature type="transmembrane region" description="Helical" evidence="2">
    <location>
        <begin position="238"/>
        <end position="259"/>
    </location>
</feature>
<keyword evidence="5" id="KW-1185">Reference proteome</keyword>
<evidence type="ECO:0000313" key="4">
    <source>
        <dbReference type="EMBL" id="ATX81580.1"/>
    </source>
</evidence>
<dbReference type="InterPro" id="IPR036927">
    <property type="entry name" value="Cyt_c_oxase-like_su1_sf"/>
</dbReference>
<keyword evidence="1" id="KW-0813">Transport</keyword>
<protein>
    <submittedName>
        <fullName evidence="4">Heme/copper-type cytochrome/quinol oxidase, subunit 1</fullName>
    </submittedName>
</protein>